<reference evidence="6" key="2">
    <citation type="submission" date="2023-01" db="EMBL/GenBank/DDBJ databases">
        <title>Draft genome sequence of Agaribacter marinus strain NBRC 110023.</title>
        <authorList>
            <person name="Sun Q."/>
            <person name="Mori K."/>
        </authorList>
    </citation>
    <scope>NUCLEOTIDE SEQUENCE</scope>
    <source>
        <strain evidence="6">NBRC 110023</strain>
    </source>
</reference>
<dbReference type="InterPro" id="IPR001633">
    <property type="entry name" value="EAL_dom"/>
</dbReference>
<dbReference type="PANTHER" id="PTHR44757">
    <property type="entry name" value="DIGUANYLATE CYCLASE DGCP"/>
    <property type="match status" value="1"/>
</dbReference>
<dbReference type="Gene3D" id="3.40.50.2300">
    <property type="match status" value="1"/>
</dbReference>
<dbReference type="EMBL" id="BSOT01000005">
    <property type="protein sequence ID" value="GLR70106.1"/>
    <property type="molecule type" value="Genomic_DNA"/>
</dbReference>
<sequence>MRILVVDDDQIDRMVTRRVLTCDSQYREIFEVESVQQALDVINRETFDIILLDYRMPEADGIELLIELRSRDELGGTAIVIVSASEETDLAINCIEAGAQDFISKSDLNPTVLSKAIVHAHKRFELDKKMHNSYLETKRLAERDPLTGLSNRYHFDETLKVMITNNKRMSASVALLAIDLDNFKHVNDTLGHAAGDELLVQVVNRINDCLRTNEGFARLGGDEFAIVLGSISSSMDVSSIGTRILEQFKQPFSITNTEVYTSASIGAALVPADALDSANLQKCADIAMYRAKQSGKNKLCFYEQKFQDEFNQNFVIQTALRSLKFSNYFTLVYQPIYELATQSISGFEALIRWPKDQGAHYSPDIFIPVAEQVGMIDKIGTWVIHTAIKQLSTWHKTLDSSFNMSINISPIQLINSNLLEILKNESDKYGIAPNRIILEITETALVKNAKKVNSTLKALSDAGFLIALDDFGTGFSSISHLIEYPINIVKLDKSMQDHHNIQSKKYKILKGLGKMLNELDFTVVAEGIEEAQQLEVCKGLPIDRVQGYYFSIPLPATDIETFFESV</sequence>
<dbReference type="InterPro" id="IPR052155">
    <property type="entry name" value="Biofilm_reg_signaling"/>
</dbReference>
<gene>
    <name evidence="6" type="ORF">GCM10007852_10140</name>
</gene>
<dbReference type="SUPFAM" id="SSF52172">
    <property type="entry name" value="CheY-like"/>
    <property type="match status" value="1"/>
</dbReference>
<dbReference type="Gene3D" id="3.20.20.450">
    <property type="entry name" value="EAL domain"/>
    <property type="match status" value="1"/>
</dbReference>
<dbReference type="GO" id="GO:0000160">
    <property type="term" value="P:phosphorelay signal transduction system"/>
    <property type="evidence" value="ECO:0007669"/>
    <property type="project" value="InterPro"/>
</dbReference>
<evidence type="ECO:0000259" key="5">
    <source>
        <dbReference type="PROSITE" id="PS50887"/>
    </source>
</evidence>
<dbReference type="SMART" id="SM00267">
    <property type="entry name" value="GGDEF"/>
    <property type="match status" value="1"/>
</dbReference>
<keyword evidence="2" id="KW-0597">Phosphoprotein</keyword>
<dbReference type="GO" id="GO:0003824">
    <property type="term" value="F:catalytic activity"/>
    <property type="evidence" value="ECO:0007669"/>
    <property type="project" value="UniProtKB-ARBA"/>
</dbReference>
<evidence type="ECO:0000313" key="7">
    <source>
        <dbReference type="Proteomes" id="UP001156601"/>
    </source>
</evidence>
<dbReference type="SUPFAM" id="SSF141868">
    <property type="entry name" value="EAL domain-like"/>
    <property type="match status" value="1"/>
</dbReference>
<reference evidence="6" key="1">
    <citation type="journal article" date="2014" name="Int. J. Syst. Evol. Microbiol.">
        <title>Complete genome sequence of Corynebacterium casei LMG S-19264T (=DSM 44701T), isolated from a smear-ripened cheese.</title>
        <authorList>
            <consortium name="US DOE Joint Genome Institute (JGI-PGF)"/>
            <person name="Walter F."/>
            <person name="Albersmeier A."/>
            <person name="Kalinowski J."/>
            <person name="Ruckert C."/>
        </authorList>
    </citation>
    <scope>NUCLEOTIDE SEQUENCE</scope>
    <source>
        <strain evidence="6">NBRC 110023</strain>
    </source>
</reference>
<organism evidence="6 7">
    <name type="scientific">Agaribacter marinus</name>
    <dbReference type="NCBI Taxonomy" id="1431249"/>
    <lineage>
        <taxon>Bacteria</taxon>
        <taxon>Pseudomonadati</taxon>
        <taxon>Pseudomonadota</taxon>
        <taxon>Gammaproteobacteria</taxon>
        <taxon>Alteromonadales</taxon>
        <taxon>Alteromonadaceae</taxon>
        <taxon>Agaribacter</taxon>
    </lineage>
</organism>
<proteinExistence type="predicted"/>
<dbReference type="InterPro" id="IPR035919">
    <property type="entry name" value="EAL_sf"/>
</dbReference>
<dbReference type="InterPro" id="IPR029787">
    <property type="entry name" value="Nucleotide_cyclase"/>
</dbReference>
<dbReference type="NCBIfam" id="TIGR00254">
    <property type="entry name" value="GGDEF"/>
    <property type="match status" value="1"/>
</dbReference>
<keyword evidence="7" id="KW-1185">Reference proteome</keyword>
<dbReference type="Pfam" id="PF00563">
    <property type="entry name" value="EAL"/>
    <property type="match status" value="1"/>
</dbReference>
<feature type="domain" description="GGDEF" evidence="5">
    <location>
        <begin position="171"/>
        <end position="304"/>
    </location>
</feature>
<accession>A0AA37SYD1</accession>
<dbReference type="SMART" id="SM00052">
    <property type="entry name" value="EAL"/>
    <property type="match status" value="1"/>
</dbReference>
<evidence type="ECO:0000256" key="1">
    <source>
        <dbReference type="ARBA" id="ARBA00001946"/>
    </source>
</evidence>
<dbReference type="Pfam" id="PF00990">
    <property type="entry name" value="GGDEF"/>
    <property type="match status" value="1"/>
</dbReference>
<evidence type="ECO:0000256" key="2">
    <source>
        <dbReference type="PROSITE-ProRule" id="PRU00169"/>
    </source>
</evidence>
<dbReference type="PROSITE" id="PS50887">
    <property type="entry name" value="GGDEF"/>
    <property type="match status" value="1"/>
</dbReference>
<dbReference type="Pfam" id="PF00072">
    <property type="entry name" value="Response_reg"/>
    <property type="match status" value="1"/>
</dbReference>
<dbReference type="PROSITE" id="PS50883">
    <property type="entry name" value="EAL"/>
    <property type="match status" value="1"/>
</dbReference>
<evidence type="ECO:0000259" key="3">
    <source>
        <dbReference type="PROSITE" id="PS50110"/>
    </source>
</evidence>
<comment type="cofactor">
    <cofactor evidence="1">
        <name>Mg(2+)</name>
        <dbReference type="ChEBI" id="CHEBI:18420"/>
    </cofactor>
</comment>
<dbReference type="AlphaFoldDB" id="A0AA37SYD1"/>
<comment type="caution">
    <text evidence="6">The sequence shown here is derived from an EMBL/GenBank/DDBJ whole genome shotgun (WGS) entry which is preliminary data.</text>
</comment>
<dbReference type="Gene3D" id="3.30.70.270">
    <property type="match status" value="1"/>
</dbReference>
<evidence type="ECO:0000313" key="6">
    <source>
        <dbReference type="EMBL" id="GLR70106.1"/>
    </source>
</evidence>
<dbReference type="PROSITE" id="PS50110">
    <property type="entry name" value="RESPONSE_REGULATORY"/>
    <property type="match status" value="1"/>
</dbReference>
<evidence type="ECO:0000259" key="4">
    <source>
        <dbReference type="PROSITE" id="PS50883"/>
    </source>
</evidence>
<feature type="domain" description="EAL" evidence="4">
    <location>
        <begin position="313"/>
        <end position="566"/>
    </location>
</feature>
<dbReference type="Proteomes" id="UP001156601">
    <property type="component" value="Unassembled WGS sequence"/>
</dbReference>
<dbReference type="PANTHER" id="PTHR44757:SF2">
    <property type="entry name" value="BIOFILM ARCHITECTURE MAINTENANCE PROTEIN MBAA"/>
    <property type="match status" value="1"/>
</dbReference>
<protein>
    <submittedName>
        <fullName evidence="6">GGDEF domain-containing response regulator</fullName>
    </submittedName>
</protein>
<feature type="domain" description="Response regulatory" evidence="3">
    <location>
        <begin position="2"/>
        <end position="120"/>
    </location>
</feature>
<dbReference type="InterPro" id="IPR011006">
    <property type="entry name" value="CheY-like_superfamily"/>
</dbReference>
<dbReference type="FunFam" id="3.30.70.270:FF:000001">
    <property type="entry name" value="Diguanylate cyclase domain protein"/>
    <property type="match status" value="1"/>
</dbReference>
<feature type="modified residue" description="4-aspartylphosphate" evidence="2">
    <location>
        <position position="53"/>
    </location>
</feature>
<dbReference type="SMART" id="SM00448">
    <property type="entry name" value="REC"/>
    <property type="match status" value="1"/>
</dbReference>
<name>A0AA37SYD1_9ALTE</name>
<dbReference type="SUPFAM" id="SSF55073">
    <property type="entry name" value="Nucleotide cyclase"/>
    <property type="match status" value="1"/>
</dbReference>
<dbReference type="CDD" id="cd01949">
    <property type="entry name" value="GGDEF"/>
    <property type="match status" value="1"/>
</dbReference>
<dbReference type="RefSeq" id="WP_284216412.1">
    <property type="nucleotide sequence ID" value="NZ_BSOT01000005.1"/>
</dbReference>
<dbReference type="InterPro" id="IPR043128">
    <property type="entry name" value="Rev_trsase/Diguanyl_cyclase"/>
</dbReference>
<dbReference type="CDD" id="cd01948">
    <property type="entry name" value="EAL"/>
    <property type="match status" value="1"/>
</dbReference>
<dbReference type="InterPro" id="IPR000160">
    <property type="entry name" value="GGDEF_dom"/>
</dbReference>
<dbReference type="InterPro" id="IPR001789">
    <property type="entry name" value="Sig_transdc_resp-reg_receiver"/>
</dbReference>